<protein>
    <submittedName>
        <fullName evidence="1">Uncharacterized protein</fullName>
    </submittedName>
</protein>
<evidence type="ECO:0000313" key="1">
    <source>
        <dbReference type="EMBL" id="KAI6093835.1"/>
    </source>
</evidence>
<gene>
    <name evidence="1" type="ORF">F4821DRAFT_221555</name>
</gene>
<keyword evidence="2" id="KW-1185">Reference proteome</keyword>
<reference evidence="1 2" key="1">
    <citation type="journal article" date="2022" name="New Phytol.">
        <title>Ecological generalism drives hyperdiversity of secondary metabolite gene clusters in xylarialean endophytes.</title>
        <authorList>
            <person name="Franco M.E.E."/>
            <person name="Wisecaver J.H."/>
            <person name="Arnold A.E."/>
            <person name="Ju Y.M."/>
            <person name="Slot J.C."/>
            <person name="Ahrendt S."/>
            <person name="Moore L.P."/>
            <person name="Eastman K.E."/>
            <person name="Scott K."/>
            <person name="Konkel Z."/>
            <person name="Mondo S.J."/>
            <person name="Kuo A."/>
            <person name="Hayes R.D."/>
            <person name="Haridas S."/>
            <person name="Andreopoulos B."/>
            <person name="Riley R."/>
            <person name="LaButti K."/>
            <person name="Pangilinan J."/>
            <person name="Lipzen A."/>
            <person name="Amirebrahimi M."/>
            <person name="Yan J."/>
            <person name="Adam C."/>
            <person name="Keymanesh K."/>
            <person name="Ng V."/>
            <person name="Louie K."/>
            <person name="Northen T."/>
            <person name="Drula E."/>
            <person name="Henrissat B."/>
            <person name="Hsieh H.M."/>
            <person name="Youens-Clark K."/>
            <person name="Lutzoni F."/>
            <person name="Miadlikowska J."/>
            <person name="Eastwood D.C."/>
            <person name="Hamelin R.C."/>
            <person name="Grigoriev I.V."/>
            <person name="U'Ren J.M."/>
        </authorList>
    </citation>
    <scope>NUCLEOTIDE SEQUENCE [LARGE SCALE GENOMIC DNA]</scope>
    <source>
        <strain evidence="1 2">ER1909</strain>
    </source>
</reference>
<sequence length="279" mass="30494">MMTSNGYRVQWADGYYQSAHVLSARQPVNAVDRRRRESDATAATGNHRYPDSHAPLPGPEIRSQIDSDVPLALVPGSEYGIGGSLDYEHQERSGQELHLWSGTRVQRDPGPPFNPPTSALDYIRPGPSETVYESFPRWESLLRWEDKPYVSGSFRLGETSRTTPQMQTTLPRNPPPSPVSPFADFDGDFTALSRPATPAGPSSYEVSDLSDFDLNTHTFTPSPTSSDRIVFLGPSTPISPSSAQVSDLSDFDVNRPTFTPSSVSFTLPPTSGSNDNSTS</sequence>
<name>A0ACC0DP19_9PEZI</name>
<proteinExistence type="predicted"/>
<dbReference type="Proteomes" id="UP001497680">
    <property type="component" value="Unassembled WGS sequence"/>
</dbReference>
<comment type="caution">
    <text evidence="1">The sequence shown here is derived from an EMBL/GenBank/DDBJ whole genome shotgun (WGS) entry which is preliminary data.</text>
</comment>
<organism evidence="1 2">
    <name type="scientific">Hypoxylon rubiginosum</name>
    <dbReference type="NCBI Taxonomy" id="110542"/>
    <lineage>
        <taxon>Eukaryota</taxon>
        <taxon>Fungi</taxon>
        <taxon>Dikarya</taxon>
        <taxon>Ascomycota</taxon>
        <taxon>Pezizomycotina</taxon>
        <taxon>Sordariomycetes</taxon>
        <taxon>Xylariomycetidae</taxon>
        <taxon>Xylariales</taxon>
        <taxon>Hypoxylaceae</taxon>
        <taxon>Hypoxylon</taxon>
    </lineage>
</organism>
<dbReference type="EMBL" id="MU394280">
    <property type="protein sequence ID" value="KAI6093835.1"/>
    <property type="molecule type" value="Genomic_DNA"/>
</dbReference>
<accession>A0ACC0DP19</accession>
<evidence type="ECO:0000313" key="2">
    <source>
        <dbReference type="Proteomes" id="UP001497680"/>
    </source>
</evidence>